<accession>G1DA46</accession>
<dbReference type="OrthoDB" id="36192at10239"/>
<keyword evidence="2" id="KW-1185">Reference proteome</keyword>
<dbReference type="RefSeq" id="YP_009637622.1">
    <property type="nucleotide sequence ID" value="NC_042327.1"/>
</dbReference>
<name>G1DA46_9CAUD</name>
<dbReference type="GeneID" id="40234375"/>
<evidence type="ECO:0000313" key="2">
    <source>
        <dbReference type="Proteomes" id="UP000008429"/>
    </source>
</evidence>
<sequence length="70" mass="7762">MALCSAAVTSNANSKLLRIKHVSDNVALSAPQRMAIIARIVDEYHKGTADSVKRIRAEKAVEFPRRRLDT</sequence>
<gene>
    <name evidence="1" type="primary">93</name>
    <name evidence="1" type="ORF">BPBIEBS31_93</name>
</gene>
<dbReference type="Proteomes" id="UP000008429">
    <property type="component" value="Segment"/>
</dbReference>
<reference evidence="1 2" key="1">
    <citation type="journal article" date="2012" name="J. Virol.">
        <title>Complete Genome Sequences of 138 Mycobacteriophages.</title>
        <authorList>
            <consortium name="the Science Education Alliance Phage Hunters Advancing Genomics and Evolutionary Science Program"/>
            <consortium name="the KwaZulu-Natal Research Institute for Tuberculosis and HIV Mycobacterial Genetics Course Students"/>
            <consortium name="the Phage Hunters Integrating Research and Education Program"/>
            <person name="Hatfull G.F."/>
        </authorList>
    </citation>
    <scope>NUCLEOTIDE SEQUENCE [LARGE SCALE GENOMIC DNA]</scope>
</reference>
<evidence type="ECO:0000313" key="1">
    <source>
        <dbReference type="EMBL" id="AEJ91942.1"/>
    </source>
</evidence>
<organism evidence="1 2">
    <name type="scientific">Mycobacterium phage BPBiebs31</name>
    <dbReference type="NCBI Taxonomy" id="2902900"/>
    <lineage>
        <taxon>Viruses</taxon>
        <taxon>Duplodnaviria</taxon>
        <taxon>Heunggongvirae</taxon>
        <taxon>Uroviricota</taxon>
        <taxon>Caudoviricetes</taxon>
        <taxon>Fromanvirus</taxon>
        <taxon>Fromanvirus bpbiebs31</taxon>
    </lineage>
</organism>
<protein>
    <submittedName>
        <fullName evidence="1">Uncharacterized protein</fullName>
    </submittedName>
</protein>
<proteinExistence type="predicted"/>
<dbReference type="EMBL" id="JF957057">
    <property type="protein sequence ID" value="AEJ91942.1"/>
    <property type="molecule type" value="Genomic_DNA"/>
</dbReference>